<dbReference type="WBParaSite" id="PEQ_0001135401-mRNA-1">
    <property type="protein sequence ID" value="PEQ_0001135401-mRNA-1"/>
    <property type="gene ID" value="PEQ_0001135401"/>
</dbReference>
<dbReference type="GO" id="GO:0005829">
    <property type="term" value="C:cytosol"/>
    <property type="evidence" value="ECO:0007669"/>
    <property type="project" value="TreeGrafter"/>
</dbReference>
<evidence type="ECO:0000313" key="2">
    <source>
        <dbReference type="Proteomes" id="UP000887564"/>
    </source>
</evidence>
<dbReference type="GO" id="GO:0016491">
    <property type="term" value="F:oxidoreductase activity"/>
    <property type="evidence" value="ECO:0007669"/>
    <property type="project" value="InterPro"/>
</dbReference>
<dbReference type="SUPFAM" id="SSF51430">
    <property type="entry name" value="NAD(P)-linked oxidoreductase"/>
    <property type="match status" value="1"/>
</dbReference>
<dbReference type="Pfam" id="PF00248">
    <property type="entry name" value="Aldo_ket_red"/>
    <property type="match status" value="1"/>
</dbReference>
<dbReference type="Proteomes" id="UP000887564">
    <property type="component" value="Unplaced"/>
</dbReference>
<dbReference type="AlphaFoldDB" id="A0A914S2H2"/>
<keyword evidence="2" id="KW-1185">Reference proteome</keyword>
<sequence length="123" mass="14269">CGPIGGLFDNIEDSITQIVECAIKSGINFIDTAYWYGQGRSEEILGKIFRLIEVRSYRRPLLLLITRKLIFAYDSGMSIIKSVHRICERRVHCVRVLFTLYAMVVYNIHDVEFAPHENIILYE</sequence>
<protein>
    <submittedName>
        <fullName evidence="3">NADP-dependent oxidoreductase domain-containing protein</fullName>
    </submittedName>
</protein>
<dbReference type="InterPro" id="IPR036812">
    <property type="entry name" value="NAD(P)_OxRdtase_dom_sf"/>
</dbReference>
<organism evidence="2 3">
    <name type="scientific">Parascaris equorum</name>
    <name type="common">Equine roundworm</name>
    <dbReference type="NCBI Taxonomy" id="6256"/>
    <lineage>
        <taxon>Eukaryota</taxon>
        <taxon>Metazoa</taxon>
        <taxon>Ecdysozoa</taxon>
        <taxon>Nematoda</taxon>
        <taxon>Chromadorea</taxon>
        <taxon>Rhabditida</taxon>
        <taxon>Spirurina</taxon>
        <taxon>Ascaridomorpha</taxon>
        <taxon>Ascaridoidea</taxon>
        <taxon>Ascarididae</taxon>
        <taxon>Parascaris</taxon>
    </lineage>
</organism>
<dbReference type="PANTHER" id="PTHR42686:SF1">
    <property type="entry name" value="GH17980P-RELATED"/>
    <property type="match status" value="1"/>
</dbReference>
<evidence type="ECO:0000313" key="3">
    <source>
        <dbReference type="WBParaSite" id="PEQ_0001135401-mRNA-1"/>
    </source>
</evidence>
<name>A0A914S2H2_PAREQ</name>
<accession>A0A914S2H2</accession>
<dbReference type="PANTHER" id="PTHR42686">
    <property type="entry name" value="GH17980P-RELATED"/>
    <property type="match status" value="1"/>
</dbReference>
<dbReference type="InterPro" id="IPR020471">
    <property type="entry name" value="AKR"/>
</dbReference>
<evidence type="ECO:0000259" key="1">
    <source>
        <dbReference type="Pfam" id="PF00248"/>
    </source>
</evidence>
<dbReference type="InterPro" id="IPR023210">
    <property type="entry name" value="NADP_OxRdtase_dom"/>
</dbReference>
<proteinExistence type="predicted"/>
<feature type="domain" description="NADP-dependent oxidoreductase" evidence="1">
    <location>
        <begin position="14"/>
        <end position="89"/>
    </location>
</feature>
<dbReference type="Gene3D" id="3.20.20.100">
    <property type="entry name" value="NADP-dependent oxidoreductase domain"/>
    <property type="match status" value="1"/>
</dbReference>
<reference evidence="3" key="1">
    <citation type="submission" date="2022-11" db="UniProtKB">
        <authorList>
            <consortium name="WormBaseParasite"/>
        </authorList>
    </citation>
    <scope>IDENTIFICATION</scope>
</reference>